<dbReference type="Pfam" id="PF01368">
    <property type="entry name" value="DHH"/>
    <property type="match status" value="1"/>
</dbReference>
<dbReference type="GO" id="GO:0008409">
    <property type="term" value="F:5'-3' exonuclease activity"/>
    <property type="evidence" value="ECO:0007669"/>
    <property type="project" value="InterPro"/>
</dbReference>
<feature type="domain" description="RecJ OB" evidence="9">
    <location>
        <begin position="459"/>
        <end position="564"/>
    </location>
</feature>
<dbReference type="EMBL" id="FMVM01000001">
    <property type="protein sequence ID" value="SCX93579.1"/>
    <property type="molecule type" value="Genomic_DNA"/>
</dbReference>
<keyword evidence="4" id="KW-0378">Hydrolase</keyword>
<dbReference type="SUPFAM" id="SSF64182">
    <property type="entry name" value="DHH phosphoesterases"/>
    <property type="match status" value="1"/>
</dbReference>
<dbReference type="STRING" id="582692.SAMN05720606_101504"/>
<keyword evidence="11" id="KW-1185">Reference proteome</keyword>
<organism evidence="10 11">
    <name type="scientific">Paenibacillus polysaccharolyticus</name>
    <dbReference type="NCBI Taxonomy" id="582692"/>
    <lineage>
        <taxon>Bacteria</taxon>
        <taxon>Bacillati</taxon>
        <taxon>Bacillota</taxon>
        <taxon>Bacilli</taxon>
        <taxon>Bacillales</taxon>
        <taxon>Paenibacillaceae</taxon>
        <taxon>Paenibacillus</taxon>
    </lineage>
</organism>
<dbReference type="InterPro" id="IPR038763">
    <property type="entry name" value="DHH_sf"/>
</dbReference>
<dbReference type="Pfam" id="PF17768">
    <property type="entry name" value="RecJ_OB"/>
    <property type="match status" value="1"/>
</dbReference>
<evidence type="ECO:0000259" key="8">
    <source>
        <dbReference type="Pfam" id="PF10141"/>
    </source>
</evidence>
<evidence type="ECO:0000256" key="5">
    <source>
        <dbReference type="ARBA" id="ARBA00022839"/>
    </source>
</evidence>
<dbReference type="InterPro" id="IPR051673">
    <property type="entry name" value="SSDNA_exonuclease_RecJ"/>
</dbReference>
<dbReference type="Pfam" id="PF02272">
    <property type="entry name" value="DHHA1"/>
    <property type="match status" value="1"/>
</dbReference>
<dbReference type="InterPro" id="IPR004610">
    <property type="entry name" value="RecJ"/>
</dbReference>
<reference evidence="11" key="1">
    <citation type="submission" date="2016-10" db="EMBL/GenBank/DDBJ databases">
        <authorList>
            <person name="Varghese N."/>
            <person name="Submissions S."/>
        </authorList>
    </citation>
    <scope>NUCLEOTIDE SEQUENCE [LARGE SCALE GENOMIC DNA]</scope>
    <source>
        <strain evidence="11">BL9</strain>
    </source>
</reference>
<feature type="domain" description="DDH" evidence="6">
    <location>
        <begin position="82"/>
        <end position="226"/>
    </location>
</feature>
<dbReference type="Proteomes" id="UP000198538">
    <property type="component" value="Unassembled WGS sequence"/>
</dbReference>
<dbReference type="Gene3D" id="3.90.1640.30">
    <property type="match status" value="1"/>
</dbReference>
<dbReference type="GO" id="GO:0006310">
    <property type="term" value="P:DNA recombination"/>
    <property type="evidence" value="ECO:0007669"/>
    <property type="project" value="InterPro"/>
</dbReference>
<evidence type="ECO:0000313" key="10">
    <source>
        <dbReference type="EMBL" id="SCX93579.1"/>
    </source>
</evidence>
<dbReference type="InterPro" id="IPR018779">
    <property type="entry name" value="RecJ_C"/>
</dbReference>
<evidence type="ECO:0000256" key="1">
    <source>
        <dbReference type="ARBA" id="ARBA00005915"/>
    </source>
</evidence>
<evidence type="ECO:0000256" key="2">
    <source>
        <dbReference type="ARBA" id="ARBA00019841"/>
    </source>
</evidence>
<feature type="domain" description="Single-stranded-DNA-specific exonuclease RecJ C-terminal" evidence="8">
    <location>
        <begin position="639"/>
        <end position="794"/>
    </location>
</feature>
<evidence type="ECO:0000259" key="7">
    <source>
        <dbReference type="Pfam" id="PF02272"/>
    </source>
</evidence>
<accession>A0A1G5BTQ2</accession>
<proteinExistence type="inferred from homology"/>
<evidence type="ECO:0000256" key="4">
    <source>
        <dbReference type="ARBA" id="ARBA00022801"/>
    </source>
</evidence>
<dbReference type="RefSeq" id="WP_090915588.1">
    <property type="nucleotide sequence ID" value="NZ_FMVM01000001.1"/>
</dbReference>
<dbReference type="Gene3D" id="3.10.310.30">
    <property type="match status" value="1"/>
</dbReference>
<keyword evidence="5 10" id="KW-0269">Exonuclease</keyword>
<dbReference type="InterPro" id="IPR003156">
    <property type="entry name" value="DHHA1_dom"/>
</dbReference>
<evidence type="ECO:0000259" key="6">
    <source>
        <dbReference type="Pfam" id="PF01368"/>
    </source>
</evidence>
<dbReference type="InterPro" id="IPR001667">
    <property type="entry name" value="DDH_dom"/>
</dbReference>
<keyword evidence="3" id="KW-0540">Nuclease</keyword>
<evidence type="ECO:0000259" key="9">
    <source>
        <dbReference type="Pfam" id="PF17768"/>
    </source>
</evidence>
<dbReference type="GO" id="GO:0006281">
    <property type="term" value="P:DNA repair"/>
    <property type="evidence" value="ECO:0007669"/>
    <property type="project" value="InterPro"/>
</dbReference>
<dbReference type="PANTHER" id="PTHR30255:SF2">
    <property type="entry name" value="SINGLE-STRANDED-DNA-SPECIFIC EXONUCLEASE RECJ"/>
    <property type="match status" value="1"/>
</dbReference>
<evidence type="ECO:0000256" key="3">
    <source>
        <dbReference type="ARBA" id="ARBA00022722"/>
    </source>
</evidence>
<comment type="similarity">
    <text evidence="1">Belongs to the RecJ family.</text>
</comment>
<feature type="domain" description="DHHA1" evidence="7">
    <location>
        <begin position="350"/>
        <end position="443"/>
    </location>
</feature>
<name>A0A1G5BTQ2_9BACL</name>
<dbReference type="AlphaFoldDB" id="A0A1G5BTQ2"/>
<sequence length="802" mass="88675">MLYSQYRWNTPHINLEAAAALSQALSVSPLVGRLLVSRGVHNEEGAERFLHPDLNQMHDPYLLLGMSEAIPRIKLALEREEHILIYGDYDADGVSSTSLMIHLMRHLGASYDIYIPHRSNEGYGLHNHALDWAQQQGVTLIITVDTGISAVEQIAYAATLGIEVIVTDHHEPPEVLPEAYALINPKLPGCPYPFKGLAGAGVALKVAQALIGEVPGEWMEIAAIGTVADLMPLEGENRVIVSYGIESMRGSKLPGVSALLEISGVDQSQVTSINIAFAMAPRINASGRLDHAGRAVSLLTTEDLDEAHTLAGQLDLLNRERQQVVEGILQEATAQLEQKIEQRSGAVPDVIVLAGEGWNVGVVGIVASKLLERYYRPTLILGIDPESGVCKGSARSIEGLDIYEALTVNKNSMDHYGGHPAAAGMTLHRDQLEELEAGLNEYAATVLTEEDFVPQRLADDECRISDVPLKVIQEIDRLQPFGMSNPSPRFVLRKVTVKETRTMGREKRHLKLVLEQDGQQLETVAFGKGALAEFLSPGSVIDVMGELSINEWNGMRKPQMMLQDIHVPGSQVFDMRGHAEPLIAMKHFLSALDVHLRYKAGSIGAIVRKETNVSEGNSLYEPCLWVYDRKVGLFPCNAAAEQYGQEEVRTLFVFDTPETPEQLDAMLALFSGAENIILLHGSGNRRDRLQMPSRELFKRFYMLVFKWKAEPVEEQEITPVLSRQCGCSTRMITMMLDVFEELAFITRKDGKIVVAESPPKRDLTSARHYQALENMAETEQVMLDAATPQLTQWMVSRMKGVS</sequence>
<dbReference type="InterPro" id="IPR041122">
    <property type="entry name" value="RecJ_OB"/>
</dbReference>
<protein>
    <recommendedName>
        <fullName evidence="2">Single-stranded-DNA-specific exonuclease RecJ</fullName>
    </recommendedName>
</protein>
<evidence type="ECO:0000313" key="11">
    <source>
        <dbReference type="Proteomes" id="UP000198538"/>
    </source>
</evidence>
<dbReference type="Pfam" id="PF10141">
    <property type="entry name" value="ssDNA-exonuc_C"/>
    <property type="match status" value="1"/>
</dbReference>
<dbReference type="GO" id="GO:0003676">
    <property type="term" value="F:nucleic acid binding"/>
    <property type="evidence" value="ECO:0007669"/>
    <property type="project" value="InterPro"/>
</dbReference>
<gene>
    <name evidence="10" type="ORF">SAMN05720606_101504</name>
</gene>
<dbReference type="NCBIfam" id="TIGR00644">
    <property type="entry name" value="recJ"/>
    <property type="match status" value="1"/>
</dbReference>
<dbReference type="PANTHER" id="PTHR30255">
    <property type="entry name" value="SINGLE-STRANDED-DNA-SPECIFIC EXONUCLEASE RECJ"/>
    <property type="match status" value="1"/>
</dbReference>